<dbReference type="EC" id="3.2.1.18" evidence="3"/>
<dbReference type="PANTHER" id="PTHR10628:SF30">
    <property type="entry name" value="EXO-ALPHA-SIALIDASE"/>
    <property type="match status" value="1"/>
</dbReference>
<feature type="signal peptide" evidence="4">
    <location>
        <begin position="1"/>
        <end position="22"/>
    </location>
</feature>
<name>A0ABV2SZ20_9BACT</name>
<comment type="caution">
    <text evidence="6">The sequence shown here is derived from an EMBL/GenBank/DDBJ whole genome shotgun (WGS) entry which is preliminary data.</text>
</comment>
<feature type="domain" description="Sialidase" evidence="5">
    <location>
        <begin position="79"/>
        <end position="340"/>
    </location>
</feature>
<sequence length="380" mass="41945">MNTLRFLLGTLLLTGIITAGYAQDAALPFKIISKGGDAGDYQAFPDACRLKNGEIVAVFYAGDGHVTYNSTNYPKAGRICMVRSADEGKTWTSPVTIYDDVNDNRDPHIAQLSDGTLICSFFSLVFETAGSKEWKGSNPSVIRSSDNGKTWDQQATVIATNTPNWFCSAEVREMPDGSCLLPVYHQDSKNGNYKAWGGVIRSTDKGKTWEKEVSIGEDANLFLPAETDVVLLKKKVLFAALRGDIKTKVNMHYATSKDLGKTWTTVQDIGFQGHSPSFTRLRSGEILMSYRAFTDDHETKTGYTGLRISRNEGKSWEGPYLIDKKWGAYPATVELKDGSILIIYYEEGKQSAVRALRFKKPAKAGNVPFDTPQPVSTLDL</sequence>
<dbReference type="Proteomes" id="UP001549749">
    <property type="component" value="Unassembled WGS sequence"/>
</dbReference>
<dbReference type="EMBL" id="JBEXAC010000001">
    <property type="protein sequence ID" value="MET6996024.1"/>
    <property type="molecule type" value="Genomic_DNA"/>
</dbReference>
<dbReference type="SUPFAM" id="SSF50939">
    <property type="entry name" value="Sialidases"/>
    <property type="match status" value="1"/>
</dbReference>
<proteinExistence type="inferred from homology"/>
<evidence type="ECO:0000259" key="5">
    <source>
        <dbReference type="Pfam" id="PF13088"/>
    </source>
</evidence>
<dbReference type="Pfam" id="PF13088">
    <property type="entry name" value="BNR_2"/>
    <property type="match status" value="1"/>
</dbReference>
<comment type="similarity">
    <text evidence="2">Belongs to the glycosyl hydrolase 33 family.</text>
</comment>
<dbReference type="RefSeq" id="WP_354658671.1">
    <property type="nucleotide sequence ID" value="NZ_JBEXAC010000001.1"/>
</dbReference>
<dbReference type="InterPro" id="IPR026856">
    <property type="entry name" value="Sialidase_fam"/>
</dbReference>
<dbReference type="PANTHER" id="PTHR10628">
    <property type="entry name" value="SIALIDASE"/>
    <property type="match status" value="1"/>
</dbReference>
<comment type="catalytic activity">
    <reaction evidence="1">
        <text>Hydrolysis of alpha-(2-&gt;3)-, alpha-(2-&gt;6)-, alpha-(2-&gt;8)- glycosidic linkages of terminal sialic acid residues in oligosaccharides, glycoproteins, glycolipids, colominic acid and synthetic substrates.</text>
        <dbReference type="EC" id="3.2.1.18"/>
    </reaction>
</comment>
<protein>
    <recommendedName>
        <fullName evidence="3">exo-alpha-sialidase</fullName>
        <ecNumber evidence="3">3.2.1.18</ecNumber>
    </recommendedName>
</protein>
<dbReference type="Gene3D" id="2.120.10.10">
    <property type="match status" value="1"/>
</dbReference>
<gene>
    <name evidence="6" type="ORF">ABR189_01530</name>
</gene>
<evidence type="ECO:0000313" key="7">
    <source>
        <dbReference type="Proteomes" id="UP001549749"/>
    </source>
</evidence>
<evidence type="ECO:0000313" key="6">
    <source>
        <dbReference type="EMBL" id="MET6996024.1"/>
    </source>
</evidence>
<keyword evidence="7" id="KW-1185">Reference proteome</keyword>
<dbReference type="CDD" id="cd15482">
    <property type="entry name" value="Sialidase_non-viral"/>
    <property type="match status" value="1"/>
</dbReference>
<evidence type="ECO:0000256" key="2">
    <source>
        <dbReference type="ARBA" id="ARBA00009348"/>
    </source>
</evidence>
<dbReference type="InterPro" id="IPR011040">
    <property type="entry name" value="Sialidase"/>
</dbReference>
<reference evidence="6 7" key="1">
    <citation type="submission" date="2024-06" db="EMBL/GenBank/DDBJ databases">
        <title>Chitinophaga defluvii sp. nov., isolated from municipal sewage.</title>
        <authorList>
            <person name="Zhang L."/>
        </authorList>
    </citation>
    <scope>NUCLEOTIDE SEQUENCE [LARGE SCALE GENOMIC DNA]</scope>
    <source>
        <strain evidence="6 7">H8</strain>
    </source>
</reference>
<keyword evidence="4" id="KW-0732">Signal</keyword>
<evidence type="ECO:0000256" key="1">
    <source>
        <dbReference type="ARBA" id="ARBA00000427"/>
    </source>
</evidence>
<accession>A0ABV2SZ20</accession>
<dbReference type="InterPro" id="IPR036278">
    <property type="entry name" value="Sialidase_sf"/>
</dbReference>
<keyword evidence="6" id="KW-0326">Glycosidase</keyword>
<organism evidence="6 7">
    <name type="scientific">Chitinophaga defluvii</name>
    <dbReference type="NCBI Taxonomy" id="3163343"/>
    <lineage>
        <taxon>Bacteria</taxon>
        <taxon>Pseudomonadati</taxon>
        <taxon>Bacteroidota</taxon>
        <taxon>Chitinophagia</taxon>
        <taxon>Chitinophagales</taxon>
        <taxon>Chitinophagaceae</taxon>
        <taxon>Chitinophaga</taxon>
    </lineage>
</organism>
<keyword evidence="6" id="KW-0378">Hydrolase</keyword>
<dbReference type="GO" id="GO:0016798">
    <property type="term" value="F:hydrolase activity, acting on glycosyl bonds"/>
    <property type="evidence" value="ECO:0007669"/>
    <property type="project" value="UniProtKB-KW"/>
</dbReference>
<feature type="chain" id="PRO_5045256870" description="exo-alpha-sialidase" evidence="4">
    <location>
        <begin position="23"/>
        <end position="380"/>
    </location>
</feature>
<evidence type="ECO:0000256" key="3">
    <source>
        <dbReference type="ARBA" id="ARBA00012733"/>
    </source>
</evidence>
<evidence type="ECO:0000256" key="4">
    <source>
        <dbReference type="SAM" id="SignalP"/>
    </source>
</evidence>